<dbReference type="Proteomes" id="UP000318081">
    <property type="component" value="Chromosome"/>
</dbReference>
<keyword evidence="2" id="KW-1185">Reference proteome</keyword>
<protein>
    <recommendedName>
        <fullName evidence="3">DUF222 domain-containing protein</fullName>
    </recommendedName>
</protein>
<evidence type="ECO:0000313" key="1">
    <source>
        <dbReference type="EMBL" id="QDV81380.1"/>
    </source>
</evidence>
<accession>A0ABX5XJ30</accession>
<gene>
    <name evidence="1" type="ORF">TBK1r_02950</name>
</gene>
<proteinExistence type="predicted"/>
<evidence type="ECO:0008006" key="3">
    <source>
        <dbReference type="Google" id="ProtNLM"/>
    </source>
</evidence>
<evidence type="ECO:0000313" key="2">
    <source>
        <dbReference type="Proteomes" id="UP000318081"/>
    </source>
</evidence>
<organism evidence="1 2">
    <name type="scientific">Stieleria magnilauensis</name>
    <dbReference type="NCBI Taxonomy" id="2527963"/>
    <lineage>
        <taxon>Bacteria</taxon>
        <taxon>Pseudomonadati</taxon>
        <taxon>Planctomycetota</taxon>
        <taxon>Planctomycetia</taxon>
        <taxon>Pirellulales</taxon>
        <taxon>Pirellulaceae</taxon>
        <taxon>Stieleria</taxon>
    </lineage>
</organism>
<name>A0ABX5XJ30_9BACT</name>
<reference evidence="1 2" key="1">
    <citation type="submission" date="2019-02" db="EMBL/GenBank/DDBJ databases">
        <title>Deep-cultivation of Planctomycetes and their phenomic and genomic characterization uncovers novel biology.</title>
        <authorList>
            <person name="Wiegand S."/>
            <person name="Jogler M."/>
            <person name="Boedeker C."/>
            <person name="Pinto D."/>
            <person name="Vollmers J."/>
            <person name="Rivas-Marin E."/>
            <person name="Kohn T."/>
            <person name="Peeters S.H."/>
            <person name="Heuer A."/>
            <person name="Rast P."/>
            <person name="Oberbeckmann S."/>
            <person name="Bunk B."/>
            <person name="Jeske O."/>
            <person name="Meyerdierks A."/>
            <person name="Storesund J.E."/>
            <person name="Kallscheuer N."/>
            <person name="Luecker S."/>
            <person name="Lage O.M."/>
            <person name="Pohl T."/>
            <person name="Merkel B.J."/>
            <person name="Hornburger P."/>
            <person name="Mueller R.-W."/>
            <person name="Bruemmer F."/>
            <person name="Labrenz M."/>
            <person name="Spormann A.M."/>
            <person name="Op den Camp H."/>
            <person name="Overmann J."/>
            <person name="Amann R."/>
            <person name="Jetten M.S.M."/>
            <person name="Mascher T."/>
            <person name="Medema M.H."/>
            <person name="Devos D.P."/>
            <person name="Kaster A.-K."/>
            <person name="Ovreas L."/>
            <person name="Rohde M."/>
            <person name="Galperin M.Y."/>
            <person name="Jogler C."/>
        </authorList>
    </citation>
    <scope>NUCLEOTIDE SEQUENCE [LARGE SCALE GENOMIC DNA]</scope>
    <source>
        <strain evidence="1 2">TBK1r</strain>
    </source>
</reference>
<dbReference type="EMBL" id="CP036432">
    <property type="protein sequence ID" value="QDV81380.1"/>
    <property type="molecule type" value="Genomic_DNA"/>
</dbReference>
<sequence>MKKVMDLVWAGKPVREVLPFTAEMNEDELQAFSSALTDDDVTQLGVWATRTLNIAGIEMVLWSGGVLSMYSAATARNSRRSLFAELINNLKISETQAYRNMAVWKKAGKTLLESPDLIEMFAAEALKVLCGKQCPIEALHEAFETARLGFYVDIKTAKELRREHSRLLRKVDDNGKKLIEVSPIQPVENAVAEADQYQGRAEKPCRFTGRVVEIALNFLTDPQSVDQQAILDDFLGFANQLSEAIDRKGTLAGNIAI</sequence>